<comment type="cofactor">
    <cofactor evidence="1">
        <name>thiamine diphosphate</name>
        <dbReference type="ChEBI" id="CHEBI:58937"/>
    </cofactor>
</comment>
<evidence type="ECO:0000259" key="7">
    <source>
        <dbReference type="SMART" id="SM00861"/>
    </source>
</evidence>
<feature type="domain" description="Transketolase-like pyrimidine-binding" evidence="7">
    <location>
        <begin position="597"/>
        <end position="790"/>
    </location>
</feature>
<evidence type="ECO:0000256" key="1">
    <source>
        <dbReference type="ARBA" id="ARBA00001964"/>
    </source>
</evidence>
<evidence type="ECO:0000256" key="3">
    <source>
        <dbReference type="ARBA" id="ARBA00006936"/>
    </source>
</evidence>
<comment type="function">
    <text evidence="2">E1 component of the 2-oxoglutarate dehydrogenase (OGDH) complex which catalyzes the decarboxylation of 2-oxoglutarate, the first step in the conversion of 2-oxoglutarate to succinyl-CoA and CO(2).</text>
</comment>
<dbReference type="SUPFAM" id="SSF52518">
    <property type="entry name" value="Thiamin diphosphate-binding fold (THDP-binding)"/>
    <property type="match status" value="2"/>
</dbReference>
<dbReference type="Gene3D" id="3.40.50.11610">
    <property type="entry name" value="Multifunctional 2-oxoglutarate metabolism enzyme, C-terminal domain"/>
    <property type="match status" value="1"/>
</dbReference>
<dbReference type="NCBIfam" id="TIGR00239">
    <property type="entry name" value="2oxo_dh_E1"/>
    <property type="match status" value="1"/>
</dbReference>
<dbReference type="GO" id="GO:0004591">
    <property type="term" value="F:oxoglutarate dehydrogenase (succinyl-transferring) activity"/>
    <property type="evidence" value="ECO:0007669"/>
    <property type="project" value="UniProtKB-EC"/>
</dbReference>
<dbReference type="Proteomes" id="UP000521199">
    <property type="component" value="Unassembled WGS sequence"/>
</dbReference>
<comment type="caution">
    <text evidence="8">The sequence shown here is derived from an EMBL/GenBank/DDBJ whole genome shotgun (WGS) entry which is preliminary data.</text>
</comment>
<dbReference type="InterPro" id="IPR001017">
    <property type="entry name" value="DH_E1"/>
</dbReference>
<dbReference type="InterPro" id="IPR042179">
    <property type="entry name" value="KGD_C_sf"/>
</dbReference>
<dbReference type="Pfam" id="PF16078">
    <property type="entry name" value="2-oxogl_dehyd_N"/>
    <property type="match status" value="1"/>
</dbReference>
<dbReference type="Gene3D" id="3.40.50.12470">
    <property type="match status" value="1"/>
</dbReference>
<dbReference type="GO" id="GO:0005829">
    <property type="term" value="C:cytosol"/>
    <property type="evidence" value="ECO:0007669"/>
    <property type="project" value="TreeGrafter"/>
</dbReference>
<dbReference type="Gene3D" id="1.10.287.1150">
    <property type="entry name" value="TPP helical domain"/>
    <property type="match status" value="1"/>
</dbReference>
<dbReference type="FunFam" id="3.40.50.970:FF:000014">
    <property type="entry name" value="2-oxoglutarate dehydrogenase E1 component"/>
    <property type="match status" value="1"/>
</dbReference>
<dbReference type="InterPro" id="IPR031717">
    <property type="entry name" value="ODO-1/KGD_C"/>
</dbReference>
<evidence type="ECO:0000256" key="6">
    <source>
        <dbReference type="ARBA" id="ARBA00023052"/>
    </source>
</evidence>
<accession>A0A7W8D2A6</accession>
<evidence type="ECO:0000256" key="4">
    <source>
        <dbReference type="ARBA" id="ARBA00012280"/>
    </source>
</evidence>
<reference evidence="8 9" key="1">
    <citation type="submission" date="2020-08" db="EMBL/GenBank/DDBJ databases">
        <title>Genomic Encyclopedia of Type Strains, Phase IV (KMG-IV): sequencing the most valuable type-strain genomes for metagenomic binning, comparative biology and taxonomic classification.</title>
        <authorList>
            <person name="Goeker M."/>
        </authorList>
    </citation>
    <scope>NUCLEOTIDE SEQUENCE [LARGE SCALE GENOMIC DNA]</scope>
    <source>
        <strain evidence="8 9">DSM 24163</strain>
    </source>
</reference>
<proteinExistence type="inferred from homology"/>
<protein>
    <recommendedName>
        <fullName evidence="4">oxoglutarate dehydrogenase (succinyl-transferring)</fullName>
        <ecNumber evidence="4">1.2.4.2</ecNumber>
    </recommendedName>
</protein>
<dbReference type="InterPro" id="IPR005475">
    <property type="entry name" value="Transketolase-like_Pyr-bd"/>
</dbReference>
<dbReference type="Pfam" id="PF00676">
    <property type="entry name" value="E1_dh"/>
    <property type="match status" value="1"/>
</dbReference>
<dbReference type="Pfam" id="PF02779">
    <property type="entry name" value="Transket_pyr"/>
    <property type="match status" value="1"/>
</dbReference>
<name>A0A7W8D2A6_9GAMM</name>
<dbReference type="PIRSF" id="PIRSF000157">
    <property type="entry name" value="Oxoglu_dh_E1"/>
    <property type="match status" value="1"/>
</dbReference>
<sequence>MSSSIQQFRQSSQLGSNADYVEGLYEDYLADPASVTPAWRTYFDGFQGREAGDQPHSAAIARIALAAQLGGRLAVSAAGAPVDDAHAQSQGGVRKLVTAYRSRGHLGADLDPLGMVRKPDAPDLDLAFHELAQSDLDVEFATGALFGPERMKLRDLLAALKATYSSTIGAEFMHITDVNQRQWIYKRLETAGGKFDFDATRQKRILERLTAAEGLERYLHTKFVGQKRFSLEGGDSLIPLLDVVVEKSGEAGVKEIAIGMAHRGRLNVLVNTLGKSPQKLFDEFQGIFDHPDSPDHAGDVKYHMGYSSDVMTANGPVHLALAFNPSHLEIVDPVVAGSVRARQVRREDTRREVALPVLIHGDAAFAGQGVVMELFQMSQARGFAVGGTLHIVINNQVGFTTSRPDDARSTLYCTDVAKVVGAPIFHVNGDDPEAVAFVAQLAFDYRREFKRDVVIDLVCYRRHGHNEADEPAATQPLMYQNIRSRKTTRELYAERLQKAGVIDAEEAQHLANSLRARLDKGELTTELAPADKSMVTIDWSPFLKGTLASPAETGVLRKDLDALATRITTVPDDIKLHPRVAKIYDDRRKMAAGELAGDWGFAENLAYATLLKEGYRLRLVGQDSGRGTFFHRHAVLHDQNTGKTYVPLAQLAQNPEHVTIIDSLLSEEAVMAFEYGYNTSDPLTLGIWEAQFGDFANGAQVVIDQFLSSGESKWARMCGLSLFLPHGYEGQGPEHSSARLERFLQLCALDNMQVCVPTTPAQAFHMIRRQMKRPTRKPLIVMTPKSLLRHKLAVSTLDELAQGEFQRLIPDSFAADPAKVKRIVACSGKVYYDLLEDAQKREVKDVALVRVEQLYPFPREALIAEIKRFPKATDLVWCQEEPMNQGAWYQIQHHLRFCLQGKQKLSYTGRSRSPTPAAGHLAQHNAEQAKLVEDALVAKLNGDHVAE</sequence>
<dbReference type="PANTHER" id="PTHR23152">
    <property type="entry name" value="2-OXOGLUTARATE DEHYDROGENASE"/>
    <property type="match status" value="1"/>
</dbReference>
<evidence type="ECO:0000256" key="2">
    <source>
        <dbReference type="ARBA" id="ARBA00003906"/>
    </source>
</evidence>
<dbReference type="PANTHER" id="PTHR23152:SF4">
    <property type="entry name" value="2-OXOADIPATE DEHYDROGENASE COMPLEX COMPONENT E1"/>
    <property type="match status" value="1"/>
</dbReference>
<dbReference type="GO" id="GO:0030976">
    <property type="term" value="F:thiamine pyrophosphate binding"/>
    <property type="evidence" value="ECO:0007669"/>
    <property type="project" value="InterPro"/>
</dbReference>
<gene>
    <name evidence="8" type="ORF">HNQ52_000184</name>
</gene>
<keyword evidence="6" id="KW-0786">Thiamine pyrophosphate</keyword>
<dbReference type="InterPro" id="IPR032106">
    <property type="entry name" value="2-oxogl_dehyd_N"/>
</dbReference>
<dbReference type="Pfam" id="PF16870">
    <property type="entry name" value="OxoGdeHyase_C"/>
    <property type="match status" value="1"/>
</dbReference>
<dbReference type="InterPro" id="IPR029061">
    <property type="entry name" value="THDP-binding"/>
</dbReference>
<evidence type="ECO:0000313" key="9">
    <source>
        <dbReference type="Proteomes" id="UP000521199"/>
    </source>
</evidence>
<comment type="similarity">
    <text evidence="3">Belongs to the alpha-ketoglutarate dehydrogenase family.</text>
</comment>
<dbReference type="GO" id="GO:0045252">
    <property type="term" value="C:oxoglutarate dehydrogenase complex"/>
    <property type="evidence" value="ECO:0007669"/>
    <property type="project" value="TreeGrafter"/>
</dbReference>
<dbReference type="CDD" id="cd02016">
    <property type="entry name" value="TPP_E1_OGDC_like"/>
    <property type="match status" value="1"/>
</dbReference>
<keyword evidence="9" id="KW-1185">Reference proteome</keyword>
<dbReference type="NCBIfam" id="NF006914">
    <property type="entry name" value="PRK09404.1"/>
    <property type="match status" value="1"/>
</dbReference>
<organism evidence="8 9">
    <name type="scientific">Chiayiivirga flava</name>
    <dbReference type="NCBI Taxonomy" id="659595"/>
    <lineage>
        <taxon>Bacteria</taxon>
        <taxon>Pseudomonadati</taxon>
        <taxon>Pseudomonadota</taxon>
        <taxon>Gammaproteobacteria</taxon>
        <taxon>Lysobacterales</taxon>
        <taxon>Lysobacteraceae</taxon>
        <taxon>Chiayiivirga</taxon>
    </lineage>
</organism>
<evidence type="ECO:0000313" key="8">
    <source>
        <dbReference type="EMBL" id="MBB5206668.1"/>
    </source>
</evidence>
<dbReference type="Gene3D" id="3.40.50.970">
    <property type="match status" value="1"/>
</dbReference>
<keyword evidence="5 8" id="KW-0560">Oxidoreductase</keyword>
<dbReference type="SMART" id="SM00861">
    <property type="entry name" value="Transket_pyr"/>
    <property type="match status" value="1"/>
</dbReference>
<dbReference type="NCBIfam" id="NF008907">
    <property type="entry name" value="PRK12270.1"/>
    <property type="match status" value="1"/>
</dbReference>
<dbReference type="RefSeq" id="WP_183958874.1">
    <property type="nucleotide sequence ID" value="NZ_JACHHP010000001.1"/>
</dbReference>
<dbReference type="EC" id="1.2.4.2" evidence="4"/>
<evidence type="ECO:0000256" key="5">
    <source>
        <dbReference type="ARBA" id="ARBA00023002"/>
    </source>
</evidence>
<dbReference type="EMBL" id="JACHHP010000001">
    <property type="protein sequence ID" value="MBB5206668.1"/>
    <property type="molecule type" value="Genomic_DNA"/>
</dbReference>
<dbReference type="InterPro" id="IPR011603">
    <property type="entry name" value="2oxoglutarate_DH_E1"/>
</dbReference>
<dbReference type="GO" id="GO:0006099">
    <property type="term" value="P:tricarboxylic acid cycle"/>
    <property type="evidence" value="ECO:0007669"/>
    <property type="project" value="TreeGrafter"/>
</dbReference>
<dbReference type="AlphaFoldDB" id="A0A7W8D2A6"/>